<dbReference type="PROSITE" id="PS50011">
    <property type="entry name" value="PROTEIN_KINASE_DOM"/>
    <property type="match status" value="1"/>
</dbReference>
<feature type="compositionally biased region" description="Polar residues" evidence="1">
    <location>
        <begin position="12"/>
        <end position="33"/>
    </location>
</feature>
<accession>A0AAW0C6L5</accession>
<dbReference type="AlphaFoldDB" id="A0AAW0C6L5"/>
<comment type="caution">
    <text evidence="3">The sequence shown here is derived from an EMBL/GenBank/DDBJ whole genome shotgun (WGS) entry which is preliminary data.</text>
</comment>
<dbReference type="GO" id="GO:0004672">
    <property type="term" value="F:protein kinase activity"/>
    <property type="evidence" value="ECO:0007669"/>
    <property type="project" value="InterPro"/>
</dbReference>
<evidence type="ECO:0000259" key="2">
    <source>
        <dbReference type="PROSITE" id="PS50011"/>
    </source>
</evidence>
<feature type="region of interest" description="Disordered" evidence="1">
    <location>
        <begin position="1"/>
        <end position="33"/>
    </location>
</feature>
<dbReference type="InterPro" id="IPR040976">
    <property type="entry name" value="Pkinase_fungal"/>
</dbReference>
<dbReference type="Proteomes" id="UP001383192">
    <property type="component" value="Unassembled WGS sequence"/>
</dbReference>
<dbReference type="InterPro" id="IPR011009">
    <property type="entry name" value="Kinase-like_dom_sf"/>
</dbReference>
<evidence type="ECO:0000256" key="1">
    <source>
        <dbReference type="SAM" id="MobiDB-lite"/>
    </source>
</evidence>
<evidence type="ECO:0000313" key="3">
    <source>
        <dbReference type="EMBL" id="KAK7034738.1"/>
    </source>
</evidence>
<feature type="compositionally biased region" description="Basic and acidic residues" evidence="1">
    <location>
        <begin position="699"/>
        <end position="714"/>
    </location>
</feature>
<dbReference type="EMBL" id="JAYKXP010000055">
    <property type="protein sequence ID" value="KAK7034738.1"/>
    <property type="molecule type" value="Genomic_DNA"/>
</dbReference>
<dbReference type="Gene3D" id="1.10.510.10">
    <property type="entry name" value="Transferase(Phosphotransferase) domain 1"/>
    <property type="match status" value="1"/>
</dbReference>
<reference evidence="3 4" key="1">
    <citation type="submission" date="2024-01" db="EMBL/GenBank/DDBJ databases">
        <title>A draft genome for a cacao thread blight-causing isolate of Paramarasmius palmivorus.</title>
        <authorList>
            <person name="Baruah I.K."/>
            <person name="Bukari Y."/>
            <person name="Amoako-Attah I."/>
            <person name="Meinhardt L.W."/>
            <person name="Bailey B.A."/>
            <person name="Cohen S.P."/>
        </authorList>
    </citation>
    <scope>NUCLEOTIDE SEQUENCE [LARGE SCALE GENOMIC DNA]</scope>
    <source>
        <strain evidence="3 4">GH-12</strain>
    </source>
</reference>
<dbReference type="PANTHER" id="PTHR38248">
    <property type="entry name" value="FUNK1 6"/>
    <property type="match status" value="1"/>
</dbReference>
<dbReference type="PANTHER" id="PTHR38248:SF2">
    <property type="entry name" value="FUNK1 11"/>
    <property type="match status" value="1"/>
</dbReference>
<protein>
    <recommendedName>
        <fullName evidence="2">Protein kinase domain-containing protein</fullName>
    </recommendedName>
</protein>
<keyword evidence="4" id="KW-1185">Reference proteome</keyword>
<sequence length="714" mass="81703">MDPKTKTPPPRSSQLPLDNPSESTPLKQTLASSQYASERLGGDARIAHVEIESRGKWHGPMDPSKFLDKFLPKPDGLPRRPSFRKESWEQAFERCKVEADMYEEFMTLLQPYCTRIEVKTTADKPDDITWSHQSGTIKVDMSIYSKDNLPSPSQPLDITKLDAFLEFKLHAGYTGFDDQGVPFEKDTAQSRHTRGQLATYAGATMASQFRTHIFCIEVAGKMARLIRIDREVAIVTSAFCWYENNYLVDFFWRFNHADRALRGYDPSVSPADVFKDPDAATAMTMLPKHNRHTVLWKFDIYDEISGKTVVLYALLDTHGLSACPFGRYTRGFIAITADGQKVWLKETWRICLDDMKKEGTIYKELHEKEVPHILTVIAHGDAKVAGAEQKTVSLIIPEFFEKKFPNLQLRPFCHYYIVFEEVCRPLNEFDTTWEFVNAIKDGMEAHRAAYDRLKILHRDVSAGNILIRHDGKEGFLIDWDFSKEVTDDESPRQRERTGTWQFMSAQLLLGTSKRHTRADDLESFFYVLCWLTLNYTPHGIAPNAVEKFMKLWFDFRLIDRETGWSGGGDIKRKGIMARDMKTAGLPVGPLRQLICTFEDLLAVRYVVSPPTPADRATYAIIVESTKHLPSPQREDVLKSQAVWRYDTDMKNLEDWSYIFGHFCEAVKDRSKLADERVARNVKNNLTFAGAGSASSGSKRTGDHLERGKSEKRQR</sequence>
<feature type="compositionally biased region" description="Pro residues" evidence="1">
    <location>
        <begin position="1"/>
        <end position="11"/>
    </location>
</feature>
<gene>
    <name evidence="3" type="ORF">VNI00_012145</name>
</gene>
<dbReference type="SUPFAM" id="SSF56112">
    <property type="entry name" value="Protein kinase-like (PK-like)"/>
    <property type="match status" value="1"/>
</dbReference>
<feature type="region of interest" description="Disordered" evidence="1">
    <location>
        <begin position="687"/>
        <end position="714"/>
    </location>
</feature>
<dbReference type="PROSITE" id="PS00109">
    <property type="entry name" value="PROTEIN_KINASE_TYR"/>
    <property type="match status" value="1"/>
</dbReference>
<organism evidence="3 4">
    <name type="scientific">Paramarasmius palmivorus</name>
    <dbReference type="NCBI Taxonomy" id="297713"/>
    <lineage>
        <taxon>Eukaryota</taxon>
        <taxon>Fungi</taxon>
        <taxon>Dikarya</taxon>
        <taxon>Basidiomycota</taxon>
        <taxon>Agaricomycotina</taxon>
        <taxon>Agaricomycetes</taxon>
        <taxon>Agaricomycetidae</taxon>
        <taxon>Agaricales</taxon>
        <taxon>Marasmiineae</taxon>
        <taxon>Marasmiaceae</taxon>
        <taxon>Paramarasmius</taxon>
    </lineage>
</organism>
<proteinExistence type="predicted"/>
<dbReference type="Pfam" id="PF17667">
    <property type="entry name" value="Pkinase_fungal"/>
    <property type="match status" value="1"/>
</dbReference>
<dbReference type="InterPro" id="IPR000719">
    <property type="entry name" value="Prot_kinase_dom"/>
</dbReference>
<feature type="compositionally biased region" description="Low complexity" evidence="1">
    <location>
        <begin position="688"/>
        <end position="697"/>
    </location>
</feature>
<dbReference type="GO" id="GO:0005524">
    <property type="term" value="F:ATP binding"/>
    <property type="evidence" value="ECO:0007669"/>
    <property type="project" value="InterPro"/>
</dbReference>
<feature type="domain" description="Protein kinase" evidence="2">
    <location>
        <begin position="314"/>
        <end position="628"/>
    </location>
</feature>
<evidence type="ECO:0000313" key="4">
    <source>
        <dbReference type="Proteomes" id="UP001383192"/>
    </source>
</evidence>
<dbReference type="InterPro" id="IPR008266">
    <property type="entry name" value="Tyr_kinase_AS"/>
</dbReference>
<name>A0AAW0C6L5_9AGAR</name>